<evidence type="ECO:0000313" key="3">
    <source>
        <dbReference type="Proteomes" id="UP000631114"/>
    </source>
</evidence>
<dbReference type="PANTHER" id="PTHR12069:SF0">
    <property type="entry name" value="DNA-DIRECTED RNA POLYMERASE III SUBUNIT RPC5"/>
    <property type="match status" value="1"/>
</dbReference>
<accession>A0A835I4I7</accession>
<protein>
    <recommendedName>
        <fullName evidence="4">DNA-directed RNA polymerase III subunit RPC5</fullName>
    </recommendedName>
</protein>
<proteinExistence type="predicted"/>
<feature type="region of interest" description="Disordered" evidence="1">
    <location>
        <begin position="1"/>
        <end position="86"/>
    </location>
</feature>
<feature type="compositionally biased region" description="Basic and acidic residues" evidence="1">
    <location>
        <begin position="60"/>
        <end position="81"/>
    </location>
</feature>
<name>A0A835I4I7_9MAGN</name>
<sequence length="680" mass="76600">MELDLDDLGLNDTETTKPTLRPKSRFQPKSVKLMPKPEPQLDTPPSSSSSSDHASTKPLIEIENKPHVSTKEELDTQMMDKDNEEEEEDIVVREIDVYFTPSPLDNNTQLYVMQYPLRPSWRPYELNEKCQKVRVKPESGKVEVELSVDNNSNYDDAAVDVPMITKQTLSSSRPPLTTSYAVGVLMGNKLHLNPVHAVVQLRPSMEHLKSGGSNEITEVKAIGSSKQHGKLVKSSTEQVTDVEESWIPLDYYGMDNNANSLSTRYRQKMTSQESFEIQFSMSSYGYVNSLCPGSTTDNDRYRILKRSLLSLPLAEKFKRWFLEGPPLNRFNALKHLAPDDSNEDVLEVLQRHACVVQGLWVARSSLLELKGDDAIARDYILYSFNNDIVIRFKQLDDYYQRFKEAFSRYLKHFAVHRAHCEDWKLKEAADATFVKHYPNIVKQQKEAWEKQEPTILDNIKPRTTKTARLAKSKIPKNSVIGDHGVKTGVNSIPSSGPMTVPDATQEAQENIRSLQLKQTGLKAGGRGVRGADSGQASVNIHGVFVPKSSGNANLDPIRGVVIDLFCAKEPDAKLKKAEIVEAAKIQLKRTIDDKELKPVLKQLCVSKGGSWVLRKGDGDPKLYNLDIPDDSNFQLFKNSRKTENNARIYRYRRLSGESRSLALVMVQSRQLGGPLDINNA</sequence>
<comment type="caution">
    <text evidence="2">The sequence shown here is derived from an EMBL/GenBank/DDBJ whole genome shotgun (WGS) entry which is preliminary data.</text>
</comment>
<dbReference type="OrthoDB" id="340681at2759"/>
<keyword evidence="3" id="KW-1185">Reference proteome</keyword>
<dbReference type="EMBL" id="JADFTS010000004">
    <property type="protein sequence ID" value="KAF9611475.1"/>
    <property type="molecule type" value="Genomic_DNA"/>
</dbReference>
<dbReference type="Proteomes" id="UP000631114">
    <property type="component" value="Unassembled WGS sequence"/>
</dbReference>
<dbReference type="AlphaFoldDB" id="A0A835I4I7"/>
<evidence type="ECO:0000256" key="1">
    <source>
        <dbReference type="SAM" id="MobiDB-lite"/>
    </source>
</evidence>
<evidence type="ECO:0000313" key="2">
    <source>
        <dbReference type="EMBL" id="KAF9611475.1"/>
    </source>
</evidence>
<dbReference type="PANTHER" id="PTHR12069">
    <property type="entry name" value="DNA-DIRECTED RNA POLYMERASES III 80 KDA POLYPEPTIDE RNA POLYMERASE III SUBUNIT 5"/>
    <property type="match status" value="1"/>
</dbReference>
<organism evidence="2 3">
    <name type="scientific">Coptis chinensis</name>
    <dbReference type="NCBI Taxonomy" id="261450"/>
    <lineage>
        <taxon>Eukaryota</taxon>
        <taxon>Viridiplantae</taxon>
        <taxon>Streptophyta</taxon>
        <taxon>Embryophyta</taxon>
        <taxon>Tracheophyta</taxon>
        <taxon>Spermatophyta</taxon>
        <taxon>Magnoliopsida</taxon>
        <taxon>Ranunculales</taxon>
        <taxon>Ranunculaceae</taxon>
        <taxon>Coptidoideae</taxon>
        <taxon>Coptis</taxon>
    </lineage>
</organism>
<dbReference type="GO" id="GO:0042797">
    <property type="term" value="P:tRNA transcription by RNA polymerase III"/>
    <property type="evidence" value="ECO:0007669"/>
    <property type="project" value="TreeGrafter"/>
</dbReference>
<gene>
    <name evidence="2" type="ORF">IFM89_032445</name>
</gene>
<reference evidence="2 3" key="1">
    <citation type="submission" date="2020-10" db="EMBL/GenBank/DDBJ databases">
        <title>The Coptis chinensis genome and diversification of protoberbering-type alkaloids.</title>
        <authorList>
            <person name="Wang B."/>
            <person name="Shu S."/>
            <person name="Song C."/>
            <person name="Liu Y."/>
        </authorList>
    </citation>
    <scope>NUCLEOTIDE SEQUENCE [LARGE SCALE GENOMIC DNA]</scope>
    <source>
        <strain evidence="2">HL-2020</strain>
        <tissue evidence="2">Leaf</tissue>
    </source>
</reference>
<dbReference type="InterPro" id="IPR006886">
    <property type="entry name" value="RNA_pol_III_Rpc5"/>
</dbReference>
<dbReference type="GO" id="GO:0005666">
    <property type="term" value="C:RNA polymerase III complex"/>
    <property type="evidence" value="ECO:0007669"/>
    <property type="project" value="TreeGrafter"/>
</dbReference>
<dbReference type="Pfam" id="PF04801">
    <property type="entry name" value="RPC5"/>
    <property type="match status" value="1"/>
</dbReference>
<evidence type="ECO:0008006" key="4">
    <source>
        <dbReference type="Google" id="ProtNLM"/>
    </source>
</evidence>